<evidence type="ECO:0000313" key="2">
    <source>
        <dbReference type="Proteomes" id="UP000578531"/>
    </source>
</evidence>
<protein>
    <submittedName>
        <fullName evidence="1">Uncharacterized protein</fullName>
    </submittedName>
</protein>
<comment type="caution">
    <text evidence="1">The sequence shown here is derived from an EMBL/GenBank/DDBJ whole genome shotgun (WGS) entry which is preliminary data.</text>
</comment>
<name>A0A8H6FUZ2_9LECA</name>
<organism evidence="1 2">
    <name type="scientific">Letharia columbiana</name>
    <dbReference type="NCBI Taxonomy" id="112416"/>
    <lineage>
        <taxon>Eukaryota</taxon>
        <taxon>Fungi</taxon>
        <taxon>Dikarya</taxon>
        <taxon>Ascomycota</taxon>
        <taxon>Pezizomycotina</taxon>
        <taxon>Lecanoromycetes</taxon>
        <taxon>OSLEUM clade</taxon>
        <taxon>Lecanoromycetidae</taxon>
        <taxon>Lecanorales</taxon>
        <taxon>Lecanorineae</taxon>
        <taxon>Parmeliaceae</taxon>
        <taxon>Letharia</taxon>
    </lineage>
</organism>
<dbReference type="EMBL" id="JACCJC010000025">
    <property type="protein sequence ID" value="KAF6235204.1"/>
    <property type="molecule type" value="Genomic_DNA"/>
</dbReference>
<dbReference type="Proteomes" id="UP000578531">
    <property type="component" value="Unassembled WGS sequence"/>
</dbReference>
<dbReference type="AlphaFoldDB" id="A0A8H6FUZ2"/>
<sequence length="84" mass="9307">MLYYDLDKAGYAHDKQILDHWAGRSFSAGIARTLRACFAYQTALINARVAPQFDRNDSLSAMVAMTCTQDSKNGGNVIISEFGR</sequence>
<dbReference type="GeneID" id="59288059"/>
<evidence type="ECO:0000313" key="1">
    <source>
        <dbReference type="EMBL" id="KAF6235204.1"/>
    </source>
</evidence>
<reference evidence="1 2" key="1">
    <citation type="journal article" date="2020" name="Genomics">
        <title>Complete, high-quality genomes from long-read metagenomic sequencing of two wolf lichen thalli reveals enigmatic genome architecture.</title>
        <authorList>
            <person name="McKenzie S.K."/>
            <person name="Walston R.F."/>
            <person name="Allen J.L."/>
        </authorList>
    </citation>
    <scope>NUCLEOTIDE SEQUENCE [LARGE SCALE GENOMIC DNA]</scope>
    <source>
        <strain evidence="1">WasteWater2</strain>
    </source>
</reference>
<proteinExistence type="predicted"/>
<gene>
    <name evidence="1" type="ORF">HO173_006398</name>
</gene>
<keyword evidence="2" id="KW-1185">Reference proteome</keyword>
<dbReference type="RefSeq" id="XP_037164575.1">
    <property type="nucleotide sequence ID" value="XM_037308309.1"/>
</dbReference>
<accession>A0A8H6FUZ2</accession>